<comment type="caution">
    <text evidence="2">The sequence shown here is derived from an EMBL/GenBank/DDBJ whole genome shotgun (WGS) entry which is preliminary data.</text>
</comment>
<dbReference type="AlphaFoldDB" id="A0A839RU79"/>
<evidence type="ECO:0000313" key="3">
    <source>
        <dbReference type="Proteomes" id="UP000567922"/>
    </source>
</evidence>
<evidence type="ECO:0000313" key="2">
    <source>
        <dbReference type="EMBL" id="MBB3040120.1"/>
    </source>
</evidence>
<protein>
    <recommendedName>
        <fullName evidence="4">EcsC family protein</fullName>
    </recommendedName>
</protein>
<gene>
    <name evidence="2" type="ORF">FHU29_004615</name>
</gene>
<dbReference type="Proteomes" id="UP000567922">
    <property type="component" value="Unassembled WGS sequence"/>
</dbReference>
<feature type="compositionally biased region" description="Basic and acidic residues" evidence="1">
    <location>
        <begin position="1"/>
        <end position="15"/>
    </location>
</feature>
<evidence type="ECO:0008006" key="4">
    <source>
        <dbReference type="Google" id="ProtNLM"/>
    </source>
</evidence>
<proteinExistence type="predicted"/>
<sequence length="236" mass="24270">MTDEKAGEAETKRDSNSLPARPYDDDHGAVLALLDKVFAAADGLIASRIDRLKARHPDATADQLVRKLETTFRSSVAASGAAVGGAAAVPGVGTAAAIAMTAGDTSWFMTAAAAHVLSVLRVHGVHITDLEHQKAIVLTVLAGGSGSTFVSKAAGRTGAHLGKLLTNSVPLTTIRSINRVLGYNFVTRYGTRQGVVVLGRAAPFGIGMAIGTGGNLIFAQGVVKATRRAAELATNM</sequence>
<reference evidence="2 3" key="1">
    <citation type="submission" date="2020-08" db="EMBL/GenBank/DDBJ databases">
        <title>Sequencing the genomes of 1000 actinobacteria strains.</title>
        <authorList>
            <person name="Klenk H.-P."/>
        </authorList>
    </citation>
    <scope>NUCLEOTIDE SEQUENCE [LARGE SCALE GENOMIC DNA]</scope>
    <source>
        <strain evidence="2 3">DSM 45258</strain>
    </source>
</reference>
<dbReference type="EMBL" id="JACHWS010000006">
    <property type="protein sequence ID" value="MBB3040120.1"/>
    <property type="molecule type" value="Genomic_DNA"/>
</dbReference>
<name>A0A839RU79_9ACTN</name>
<organism evidence="2 3">
    <name type="scientific">Hoyosella altamirensis</name>
    <dbReference type="NCBI Taxonomy" id="616997"/>
    <lineage>
        <taxon>Bacteria</taxon>
        <taxon>Bacillati</taxon>
        <taxon>Actinomycetota</taxon>
        <taxon>Actinomycetes</taxon>
        <taxon>Mycobacteriales</taxon>
        <taxon>Hoyosellaceae</taxon>
        <taxon>Hoyosella</taxon>
    </lineage>
</organism>
<evidence type="ECO:0000256" key="1">
    <source>
        <dbReference type="SAM" id="MobiDB-lite"/>
    </source>
</evidence>
<feature type="region of interest" description="Disordered" evidence="1">
    <location>
        <begin position="1"/>
        <end position="21"/>
    </location>
</feature>
<accession>A0A839RU79</accession>
<dbReference type="RefSeq" id="WP_183377671.1">
    <property type="nucleotide sequence ID" value="NZ_BDDI01000021.1"/>
</dbReference>
<keyword evidence="3" id="KW-1185">Reference proteome</keyword>